<dbReference type="SMART" id="SM00322">
    <property type="entry name" value="KH"/>
    <property type="match status" value="1"/>
</dbReference>
<dbReference type="Gene3D" id="3.30.1370.10">
    <property type="entry name" value="K Homology domain, type 1"/>
    <property type="match status" value="1"/>
</dbReference>
<organism evidence="3 4">
    <name type="scientific">Kazachstania africana (strain ATCC 22294 / BCRC 22015 / CBS 2517 / CECT 1963 / NBRC 1671 / NRRL Y-8276)</name>
    <name type="common">Yeast</name>
    <name type="synonym">Kluyveromyces africanus</name>
    <dbReference type="NCBI Taxonomy" id="1071382"/>
    <lineage>
        <taxon>Eukaryota</taxon>
        <taxon>Fungi</taxon>
        <taxon>Dikarya</taxon>
        <taxon>Ascomycota</taxon>
        <taxon>Saccharomycotina</taxon>
        <taxon>Saccharomycetes</taxon>
        <taxon>Saccharomycetales</taxon>
        <taxon>Saccharomycetaceae</taxon>
        <taxon>Kazachstania</taxon>
    </lineage>
</organism>
<dbReference type="STRING" id="1071382.H2APB3"/>
<dbReference type="PROSITE" id="PS50084">
    <property type="entry name" value="KH_TYPE_1"/>
    <property type="match status" value="1"/>
</dbReference>
<dbReference type="Pfam" id="PF00013">
    <property type="entry name" value="KH_1"/>
    <property type="match status" value="1"/>
</dbReference>
<dbReference type="GO" id="GO:0003723">
    <property type="term" value="F:RNA binding"/>
    <property type="evidence" value="ECO:0007669"/>
    <property type="project" value="UniProtKB-UniRule"/>
</dbReference>
<keyword evidence="1" id="KW-0694">RNA-binding</keyword>
<proteinExistence type="predicted"/>
<evidence type="ECO:0000256" key="1">
    <source>
        <dbReference type="PROSITE-ProRule" id="PRU00117"/>
    </source>
</evidence>
<dbReference type="eggNOG" id="ENOG502SDMY">
    <property type="taxonomic scope" value="Eukaryota"/>
</dbReference>
<dbReference type="OrthoDB" id="442947at2759"/>
<dbReference type="Proteomes" id="UP000005220">
    <property type="component" value="Chromosome 1"/>
</dbReference>
<dbReference type="AlphaFoldDB" id="H2APB3"/>
<accession>H2APB3</accession>
<dbReference type="FunCoup" id="H2APB3">
    <property type="interactions" value="88"/>
</dbReference>
<evidence type="ECO:0000313" key="4">
    <source>
        <dbReference type="Proteomes" id="UP000005220"/>
    </source>
</evidence>
<sequence>MRLLRTIDFNSLVDNCVQNGARLKDAKSGHVPIESVNDILNKLKVGDSYQLKRFSHDKTYLCFLLNFWSFKSVISNNKLLQSYVYAVSRFQYTELEVMCSSDDTIIESLIKRQRIKLKASNRVCIEELLLTSEIDISDDSYTVTLHGATIPAILCDIKKNILKFRSDIPEPVTQFYLNSDQGFFLNYLENLYEVTPHPKTSLNCIETHDIDLTKQKISFLIGKNGTRIEQIRDSSGAIIKIIPLPRKLKLKEQNCPDSVLQTISLTGEPCNIAMALSLIASQLQSLYYIEKP</sequence>
<dbReference type="SUPFAM" id="SSF54791">
    <property type="entry name" value="Eukaryotic type KH-domain (KH-domain type I)"/>
    <property type="match status" value="1"/>
</dbReference>
<dbReference type="InterPro" id="IPR004087">
    <property type="entry name" value="KH_dom"/>
</dbReference>
<protein>
    <recommendedName>
        <fullName evidence="2">K Homology domain-containing protein</fullName>
    </recommendedName>
</protein>
<dbReference type="EMBL" id="HE650821">
    <property type="protein sequence ID" value="CCF56213.1"/>
    <property type="molecule type" value="Genomic_DNA"/>
</dbReference>
<dbReference type="KEGG" id="kaf:KAFR_0A07790"/>
<keyword evidence="4" id="KW-1185">Reference proteome</keyword>
<gene>
    <name evidence="3" type="primary">KAFR0A07790</name>
    <name evidence="3" type="ORF">KAFR_0A07790</name>
</gene>
<feature type="domain" description="K Homology" evidence="2">
    <location>
        <begin position="204"/>
        <end position="284"/>
    </location>
</feature>
<dbReference type="InterPro" id="IPR004088">
    <property type="entry name" value="KH_dom_type_1"/>
</dbReference>
<dbReference type="HOGENOM" id="CLU_083073_0_0_1"/>
<dbReference type="InterPro" id="IPR036612">
    <property type="entry name" value="KH_dom_type_1_sf"/>
</dbReference>
<reference evidence="3 4" key="1">
    <citation type="journal article" date="2011" name="Proc. Natl. Acad. Sci. U.S.A.">
        <title>Evolutionary erosion of yeast sex chromosomes by mating-type switching accidents.</title>
        <authorList>
            <person name="Gordon J.L."/>
            <person name="Armisen D."/>
            <person name="Proux-Wera E."/>
            <person name="Oheigeartaigh S.S."/>
            <person name="Byrne K.P."/>
            <person name="Wolfe K.H."/>
        </authorList>
    </citation>
    <scope>NUCLEOTIDE SEQUENCE [LARGE SCALE GENOMIC DNA]</scope>
    <source>
        <strain evidence="4">ATCC 22294 / BCRC 22015 / CBS 2517 / CECT 1963 / NBRC 1671 / NRRL Y-8276</strain>
    </source>
</reference>
<evidence type="ECO:0000259" key="2">
    <source>
        <dbReference type="SMART" id="SM00322"/>
    </source>
</evidence>
<evidence type="ECO:0000313" key="3">
    <source>
        <dbReference type="EMBL" id="CCF56213.1"/>
    </source>
</evidence>
<name>H2APB3_KAZAF</name>
<dbReference type="GeneID" id="13886201"/>
<dbReference type="RefSeq" id="XP_003955348.1">
    <property type="nucleotide sequence ID" value="XM_003955299.1"/>
</dbReference>
<dbReference type="InParanoid" id="H2APB3"/>